<dbReference type="PROSITE" id="PS50943">
    <property type="entry name" value="HTH_CROC1"/>
    <property type="match status" value="1"/>
</dbReference>
<organism evidence="3 4">
    <name type="scientific">Solimicrobium silvestre</name>
    <dbReference type="NCBI Taxonomy" id="2099400"/>
    <lineage>
        <taxon>Bacteria</taxon>
        <taxon>Pseudomonadati</taxon>
        <taxon>Pseudomonadota</taxon>
        <taxon>Betaproteobacteria</taxon>
        <taxon>Burkholderiales</taxon>
        <taxon>Oxalobacteraceae</taxon>
        <taxon>Solimicrobium</taxon>
    </lineage>
</organism>
<dbReference type="InterPro" id="IPR001387">
    <property type="entry name" value="Cro/C1-type_HTH"/>
</dbReference>
<feature type="domain" description="HTH cro/C1-type" evidence="2">
    <location>
        <begin position="16"/>
        <end position="74"/>
    </location>
</feature>
<proteinExistence type="predicted"/>
<sequence length="108" mass="12147">MSNPTHPKNTIISRRLRQARQSRDLSQDRLGVMAGLEESSSSARMSRYESGIHEPTYQFVEAIAKVLGISPAFFYCADDRLAEIILIYSGLSETKRKALLQQATKITE</sequence>
<dbReference type="Proteomes" id="UP000237839">
    <property type="component" value="Unassembled WGS sequence"/>
</dbReference>
<dbReference type="SUPFAM" id="SSF47413">
    <property type="entry name" value="lambda repressor-like DNA-binding domains"/>
    <property type="match status" value="1"/>
</dbReference>
<evidence type="ECO:0000313" key="4">
    <source>
        <dbReference type="Proteomes" id="UP000237839"/>
    </source>
</evidence>
<evidence type="ECO:0000313" key="3">
    <source>
        <dbReference type="EMBL" id="PRC90890.1"/>
    </source>
</evidence>
<dbReference type="InterPro" id="IPR010982">
    <property type="entry name" value="Lambda_DNA-bd_dom_sf"/>
</dbReference>
<evidence type="ECO:0000259" key="2">
    <source>
        <dbReference type="PROSITE" id="PS50943"/>
    </source>
</evidence>
<feature type="compositionally biased region" description="Polar residues" evidence="1">
    <location>
        <begin position="1"/>
        <end position="12"/>
    </location>
</feature>
<name>A0A2S9GT48_9BURK</name>
<protein>
    <submittedName>
        <fullName evidence="3">Helix-turn-helix domain</fullName>
    </submittedName>
</protein>
<accession>A0A2S9GT48</accession>
<dbReference type="Gene3D" id="1.10.260.40">
    <property type="entry name" value="lambda repressor-like DNA-binding domains"/>
    <property type="match status" value="1"/>
</dbReference>
<feature type="region of interest" description="Disordered" evidence="1">
    <location>
        <begin position="1"/>
        <end position="26"/>
    </location>
</feature>
<dbReference type="RefSeq" id="WP_105534114.1">
    <property type="nucleotide sequence ID" value="NZ_PUGF01000033.1"/>
</dbReference>
<gene>
    <name evidence="3" type="ORF">S2091_4383</name>
</gene>
<dbReference type="AlphaFoldDB" id="A0A2S9GT48"/>
<dbReference type="SMART" id="SM00530">
    <property type="entry name" value="HTH_XRE"/>
    <property type="match status" value="1"/>
</dbReference>
<keyword evidence="4" id="KW-1185">Reference proteome</keyword>
<evidence type="ECO:0000256" key="1">
    <source>
        <dbReference type="SAM" id="MobiDB-lite"/>
    </source>
</evidence>
<dbReference type="EMBL" id="PUGF01000033">
    <property type="protein sequence ID" value="PRC90890.1"/>
    <property type="molecule type" value="Genomic_DNA"/>
</dbReference>
<comment type="caution">
    <text evidence="3">The sequence shown here is derived from an EMBL/GenBank/DDBJ whole genome shotgun (WGS) entry which is preliminary data.</text>
</comment>
<dbReference type="Pfam" id="PF13560">
    <property type="entry name" value="HTH_31"/>
    <property type="match status" value="1"/>
</dbReference>
<dbReference type="CDD" id="cd00093">
    <property type="entry name" value="HTH_XRE"/>
    <property type="match status" value="1"/>
</dbReference>
<dbReference type="GO" id="GO:0003677">
    <property type="term" value="F:DNA binding"/>
    <property type="evidence" value="ECO:0007669"/>
    <property type="project" value="InterPro"/>
</dbReference>
<reference evidence="3 4" key="1">
    <citation type="submission" date="2018-02" db="EMBL/GenBank/DDBJ databases">
        <title>Solimicrobium silvestre gen. nov., sp. nov., isolated from alpine forest soil.</title>
        <authorList>
            <person name="Margesin R."/>
            <person name="Albuquerque L."/>
            <person name="Zhang D.-C."/>
            <person name="Froufe H.J.C."/>
            <person name="Severino R."/>
            <person name="Roxo I."/>
            <person name="Egas C."/>
            <person name="Da Costa M.S."/>
        </authorList>
    </citation>
    <scope>NUCLEOTIDE SEQUENCE [LARGE SCALE GENOMIC DNA]</scope>
    <source>
        <strain evidence="3 4">S20-91</strain>
    </source>
</reference>
<dbReference type="OrthoDB" id="6006530at2"/>